<organism evidence="1 2">
    <name type="scientific">Asparagus officinalis</name>
    <name type="common">Garden asparagus</name>
    <dbReference type="NCBI Taxonomy" id="4686"/>
    <lineage>
        <taxon>Eukaryota</taxon>
        <taxon>Viridiplantae</taxon>
        <taxon>Streptophyta</taxon>
        <taxon>Embryophyta</taxon>
        <taxon>Tracheophyta</taxon>
        <taxon>Spermatophyta</taxon>
        <taxon>Magnoliopsida</taxon>
        <taxon>Liliopsida</taxon>
        <taxon>Asparagales</taxon>
        <taxon>Asparagaceae</taxon>
        <taxon>Asparagoideae</taxon>
        <taxon>Asparagus</taxon>
    </lineage>
</organism>
<evidence type="ECO:0000313" key="2">
    <source>
        <dbReference type="Proteomes" id="UP000243459"/>
    </source>
</evidence>
<gene>
    <name evidence="1" type="ORF">A4U43_C07F11740</name>
</gene>
<dbReference type="OMA" id="MFTARAR"/>
<dbReference type="AlphaFoldDB" id="A0A5P1EB93"/>
<proteinExistence type="predicted"/>
<reference evidence="2" key="1">
    <citation type="journal article" date="2017" name="Nat. Commun.">
        <title>The asparagus genome sheds light on the origin and evolution of a young Y chromosome.</title>
        <authorList>
            <person name="Harkess A."/>
            <person name="Zhou J."/>
            <person name="Xu C."/>
            <person name="Bowers J.E."/>
            <person name="Van der Hulst R."/>
            <person name="Ayyampalayam S."/>
            <person name="Mercati F."/>
            <person name="Riccardi P."/>
            <person name="McKain M.R."/>
            <person name="Kakrana A."/>
            <person name="Tang H."/>
            <person name="Ray J."/>
            <person name="Groenendijk J."/>
            <person name="Arikit S."/>
            <person name="Mathioni S.M."/>
            <person name="Nakano M."/>
            <person name="Shan H."/>
            <person name="Telgmann-Rauber A."/>
            <person name="Kanno A."/>
            <person name="Yue Z."/>
            <person name="Chen H."/>
            <person name="Li W."/>
            <person name="Chen Y."/>
            <person name="Xu X."/>
            <person name="Zhang Y."/>
            <person name="Luo S."/>
            <person name="Chen H."/>
            <person name="Gao J."/>
            <person name="Mao Z."/>
            <person name="Pires J.C."/>
            <person name="Luo M."/>
            <person name="Kudrna D."/>
            <person name="Wing R.A."/>
            <person name="Meyers B.C."/>
            <person name="Yi K."/>
            <person name="Kong H."/>
            <person name="Lavrijsen P."/>
            <person name="Sunseri F."/>
            <person name="Falavigna A."/>
            <person name="Ye Y."/>
            <person name="Leebens-Mack J.H."/>
            <person name="Chen G."/>
        </authorList>
    </citation>
    <scope>NUCLEOTIDE SEQUENCE [LARGE SCALE GENOMIC DNA]</scope>
    <source>
        <strain evidence="2">cv. DH0086</strain>
    </source>
</reference>
<dbReference type="Gramene" id="ONK63132">
    <property type="protein sequence ID" value="ONK63132"/>
    <property type="gene ID" value="A4U43_C07F11740"/>
</dbReference>
<evidence type="ECO:0000313" key="1">
    <source>
        <dbReference type="EMBL" id="ONK63132.1"/>
    </source>
</evidence>
<dbReference type="EMBL" id="CM007387">
    <property type="protein sequence ID" value="ONK63132.1"/>
    <property type="molecule type" value="Genomic_DNA"/>
</dbReference>
<accession>A0A5P1EB93</accession>
<keyword evidence="2" id="KW-1185">Reference proteome</keyword>
<protein>
    <submittedName>
        <fullName evidence="1">Uncharacterized protein</fullName>
    </submittedName>
</protein>
<dbReference type="Proteomes" id="UP000243459">
    <property type="component" value="Chromosome 7"/>
</dbReference>
<name>A0A5P1EB93_ASPOF</name>
<sequence>MLGTSARGNLIWGICGAGHEYVIGLKAITLASEAEGYAKLRVLDEANPDLNATNVSLGVLGVLPQVNAVVFMFTARARALSMMLVVGGVAGVADDTGGERSREC</sequence>